<feature type="signal peptide" evidence="1">
    <location>
        <begin position="1"/>
        <end position="22"/>
    </location>
</feature>
<sequence>MRMRTLSMIAALALSAATPAVAQDRHTTVRYGTSYQTYGGYPGGYEGGFAAPLINGDYVGAPFTAVPRPSQLVPPAWSYGTYGIPTVSGIAAPPVAAPTLTVIDAPQPRRRVRQGFVSRKVTSTAPGVRVVNLTLPHR</sequence>
<keyword evidence="1" id="KW-0732">Signal</keyword>
<feature type="chain" id="PRO_5046470733" evidence="1">
    <location>
        <begin position="23"/>
        <end position="138"/>
    </location>
</feature>
<gene>
    <name evidence="2" type="ORF">QO012_001796</name>
</gene>
<protein>
    <submittedName>
        <fullName evidence="2">Uncharacterized protein</fullName>
    </submittedName>
</protein>
<dbReference type="EMBL" id="JAUSVP010000004">
    <property type="protein sequence ID" value="MDQ0447300.1"/>
    <property type="molecule type" value="Genomic_DNA"/>
</dbReference>
<accession>A0ABU0HYC0</accession>
<organism evidence="2 3">
    <name type="scientific">Methylobacterium aerolatum</name>
    <dbReference type="NCBI Taxonomy" id="418708"/>
    <lineage>
        <taxon>Bacteria</taxon>
        <taxon>Pseudomonadati</taxon>
        <taxon>Pseudomonadota</taxon>
        <taxon>Alphaproteobacteria</taxon>
        <taxon>Hyphomicrobiales</taxon>
        <taxon>Methylobacteriaceae</taxon>
        <taxon>Methylobacterium</taxon>
    </lineage>
</organism>
<name>A0ABU0HYC0_9HYPH</name>
<reference evidence="2 3" key="1">
    <citation type="submission" date="2023-07" db="EMBL/GenBank/DDBJ databases">
        <title>Genomic Encyclopedia of Type Strains, Phase IV (KMG-IV): sequencing the most valuable type-strain genomes for metagenomic binning, comparative biology and taxonomic classification.</title>
        <authorList>
            <person name="Goeker M."/>
        </authorList>
    </citation>
    <scope>NUCLEOTIDE SEQUENCE [LARGE SCALE GENOMIC DNA]</scope>
    <source>
        <strain evidence="2 3">DSM 19013</strain>
    </source>
</reference>
<dbReference type="Proteomes" id="UP001231124">
    <property type="component" value="Unassembled WGS sequence"/>
</dbReference>
<comment type="caution">
    <text evidence="2">The sequence shown here is derived from an EMBL/GenBank/DDBJ whole genome shotgun (WGS) entry which is preliminary data.</text>
</comment>
<evidence type="ECO:0000313" key="2">
    <source>
        <dbReference type="EMBL" id="MDQ0447300.1"/>
    </source>
</evidence>
<evidence type="ECO:0000313" key="3">
    <source>
        <dbReference type="Proteomes" id="UP001231124"/>
    </source>
</evidence>
<evidence type="ECO:0000256" key="1">
    <source>
        <dbReference type="SAM" id="SignalP"/>
    </source>
</evidence>
<proteinExistence type="predicted"/>
<keyword evidence="3" id="KW-1185">Reference proteome</keyword>
<dbReference type="RefSeq" id="WP_238207071.1">
    <property type="nucleotide sequence ID" value="NZ_BPQE01000031.1"/>
</dbReference>